<evidence type="ECO:0000313" key="7">
    <source>
        <dbReference type="EMBL" id="SHH19230.1"/>
    </source>
</evidence>
<evidence type="ECO:0000256" key="4">
    <source>
        <dbReference type="ARBA" id="ARBA00022801"/>
    </source>
</evidence>
<dbReference type="SUPFAM" id="SSF51556">
    <property type="entry name" value="Metallo-dependent hydrolases"/>
    <property type="match status" value="1"/>
</dbReference>
<feature type="domain" description="Amidohydrolase-related" evidence="6">
    <location>
        <begin position="50"/>
        <end position="432"/>
    </location>
</feature>
<dbReference type="InterPro" id="IPR011059">
    <property type="entry name" value="Metal-dep_hydrolase_composite"/>
</dbReference>
<evidence type="ECO:0000256" key="2">
    <source>
        <dbReference type="ARBA" id="ARBA00008829"/>
    </source>
</evidence>
<name>A0A1M5QZJ9_9CLOT</name>
<dbReference type="SUPFAM" id="SSF51338">
    <property type="entry name" value="Composite domain of metallo-dependent hydrolases"/>
    <property type="match status" value="1"/>
</dbReference>
<reference evidence="7 8" key="1">
    <citation type="submission" date="2016-11" db="EMBL/GenBank/DDBJ databases">
        <authorList>
            <person name="Jaros S."/>
            <person name="Januszkiewicz K."/>
            <person name="Wedrychowicz H."/>
        </authorList>
    </citation>
    <scope>NUCLEOTIDE SEQUENCE [LARGE SCALE GENOMIC DNA]</scope>
    <source>
        <strain evidence="7 8">DSM 8605</strain>
    </source>
</reference>
<comment type="cofactor">
    <cofactor evidence="1">
        <name>Zn(2+)</name>
        <dbReference type="ChEBI" id="CHEBI:29105"/>
    </cofactor>
</comment>
<dbReference type="STRING" id="1121316.SAMN02745207_00379"/>
<dbReference type="AlphaFoldDB" id="A0A1M5QZJ9"/>
<comment type="similarity">
    <text evidence="2">Belongs to the metallo-dependent hydrolases superfamily. Hydantoinase/dihydropyrimidinase family.</text>
</comment>
<keyword evidence="4" id="KW-0378">Hydrolase</keyword>
<comment type="PTM">
    <text evidence="5">Carbamylation allows a single lysine to coordinate two divalent metal cations.</text>
</comment>
<dbReference type="Gene3D" id="2.30.40.10">
    <property type="entry name" value="Urease, subunit C, domain 1"/>
    <property type="match status" value="1"/>
</dbReference>
<evidence type="ECO:0000256" key="5">
    <source>
        <dbReference type="PIRSR" id="PIRSR611778-50"/>
    </source>
</evidence>
<evidence type="ECO:0000256" key="3">
    <source>
        <dbReference type="ARBA" id="ARBA00022723"/>
    </source>
</evidence>
<dbReference type="OrthoDB" id="9765462at2"/>
<dbReference type="Gene3D" id="3.20.20.140">
    <property type="entry name" value="Metal-dependent hydrolases"/>
    <property type="match status" value="1"/>
</dbReference>
<sequence length="457" mass="50862">MSIIIKGGTIVTPTRSYLSDIKIKDEIIIEIEQNLVDSESEIIDATGCLLFPGFIDSHTHFDLDTGYTRTADDFKTGTAAAIIGGTTSILDFATQNKGETLNEALKNWHDKAKNVSSCDYGFHMAITEWNEDIKKELESMTNEGITSYKAYMAYDSLRLNDGDIYTILKALKKYNGILGVHCENGDLVNTFIKEQLKEGNTSPSAHPLSRPNKVESEAISRYINIASLAESPINIVHLSTKEGIEEVIKAREAGQKVYVETCPQYLLLDDSLYVNEDFEGAKYVLSPPLRKKEDIEMLWQALSKGYIDTIGTDHCSFNLEGQKTHGINDFSKIPNGIPGVEHRPVLIYEYGVNRGRITKEQMCGLLSENVAKLFGMFPKKGVLQVGSDADIVIWDTKKQGIISKDNQKQNVDYTPYEGFKTTGKAKHVFLRGSQVVKEGSIINSNSGKYIKRGETNV</sequence>
<dbReference type="InterPro" id="IPR011778">
    <property type="entry name" value="Hydantoinase/dihydroPyrase"/>
</dbReference>
<organism evidence="7 8">
    <name type="scientific">Clostridium grantii DSM 8605</name>
    <dbReference type="NCBI Taxonomy" id="1121316"/>
    <lineage>
        <taxon>Bacteria</taxon>
        <taxon>Bacillati</taxon>
        <taxon>Bacillota</taxon>
        <taxon>Clostridia</taxon>
        <taxon>Eubacteriales</taxon>
        <taxon>Clostridiaceae</taxon>
        <taxon>Clostridium</taxon>
    </lineage>
</organism>
<feature type="modified residue" description="N6-carboxylysine" evidence="5">
    <location>
        <position position="149"/>
    </location>
</feature>
<dbReference type="EMBL" id="FQXM01000002">
    <property type="protein sequence ID" value="SHH19230.1"/>
    <property type="molecule type" value="Genomic_DNA"/>
</dbReference>
<dbReference type="RefSeq" id="WP_073336408.1">
    <property type="nucleotide sequence ID" value="NZ_FQXM01000002.1"/>
</dbReference>
<evidence type="ECO:0000256" key="1">
    <source>
        <dbReference type="ARBA" id="ARBA00001947"/>
    </source>
</evidence>
<dbReference type="GO" id="GO:0016812">
    <property type="term" value="F:hydrolase activity, acting on carbon-nitrogen (but not peptide) bonds, in cyclic amides"/>
    <property type="evidence" value="ECO:0007669"/>
    <property type="project" value="TreeGrafter"/>
</dbReference>
<dbReference type="PANTHER" id="PTHR11647:SF1">
    <property type="entry name" value="COLLAPSIN RESPONSE MEDIATOR PROTEIN"/>
    <property type="match status" value="1"/>
</dbReference>
<dbReference type="InterPro" id="IPR032466">
    <property type="entry name" value="Metal_Hydrolase"/>
</dbReference>
<gene>
    <name evidence="7" type="ORF">SAMN02745207_00379</name>
</gene>
<dbReference type="Pfam" id="PF01979">
    <property type="entry name" value="Amidohydro_1"/>
    <property type="match status" value="1"/>
</dbReference>
<dbReference type="Proteomes" id="UP000184447">
    <property type="component" value="Unassembled WGS sequence"/>
</dbReference>
<keyword evidence="8" id="KW-1185">Reference proteome</keyword>
<dbReference type="GO" id="GO:0005829">
    <property type="term" value="C:cytosol"/>
    <property type="evidence" value="ECO:0007669"/>
    <property type="project" value="TreeGrafter"/>
</dbReference>
<keyword evidence="3" id="KW-0479">Metal-binding</keyword>
<dbReference type="FunFam" id="3.20.20.140:FF:000076">
    <property type="entry name" value="Dihydropyrimidinase like 2"/>
    <property type="match status" value="1"/>
</dbReference>
<evidence type="ECO:0000313" key="8">
    <source>
        <dbReference type="Proteomes" id="UP000184447"/>
    </source>
</evidence>
<dbReference type="InterPro" id="IPR050378">
    <property type="entry name" value="Metallo-dep_Hydrolases_sf"/>
</dbReference>
<protein>
    <submittedName>
        <fullName evidence="7">Dihydropyrimidinase</fullName>
    </submittedName>
</protein>
<proteinExistence type="inferred from homology"/>
<dbReference type="GO" id="GO:0046872">
    <property type="term" value="F:metal ion binding"/>
    <property type="evidence" value="ECO:0007669"/>
    <property type="project" value="UniProtKB-KW"/>
</dbReference>
<dbReference type="CDD" id="cd01314">
    <property type="entry name" value="D-HYD"/>
    <property type="match status" value="1"/>
</dbReference>
<dbReference type="InterPro" id="IPR006680">
    <property type="entry name" value="Amidohydro-rel"/>
</dbReference>
<dbReference type="NCBIfam" id="TIGR02033">
    <property type="entry name" value="D-hydantoinase"/>
    <property type="match status" value="1"/>
</dbReference>
<dbReference type="PANTHER" id="PTHR11647">
    <property type="entry name" value="HYDRANTOINASE/DIHYDROPYRIMIDINASE FAMILY MEMBER"/>
    <property type="match status" value="1"/>
</dbReference>
<accession>A0A1M5QZJ9</accession>
<evidence type="ECO:0000259" key="6">
    <source>
        <dbReference type="Pfam" id="PF01979"/>
    </source>
</evidence>